<proteinExistence type="predicted"/>
<gene>
    <name evidence="2" type="ORF">KIN13_23005</name>
</gene>
<keyword evidence="1" id="KW-1133">Transmembrane helix</keyword>
<evidence type="ECO:0000313" key="3">
    <source>
        <dbReference type="Proteomes" id="UP001196338"/>
    </source>
</evidence>
<reference evidence="2" key="1">
    <citation type="submission" date="2021-05" db="EMBL/GenBank/DDBJ databases">
        <authorList>
            <person name="Stine C."/>
        </authorList>
    </citation>
    <scope>NUCLEOTIDE SEQUENCE</scope>
    <source>
        <strain evidence="2">TDS0091212</strain>
    </source>
</reference>
<feature type="non-terminal residue" evidence="2">
    <location>
        <position position="72"/>
    </location>
</feature>
<reference evidence="2" key="2">
    <citation type="submission" date="2023-08" db="EMBL/GenBank/DDBJ databases">
        <title>Vibrio cholerae Outbreaks in Tanzania Exemplify Founder Flush: Simultaneous Increases in Population Size and Genetic Diversity.</title>
        <authorList>
            <person name="Debes A.K."/>
            <person name="Mohammed A."/>
            <person name="Maseke I."/>
            <person name="Almeida M."/>
            <person name="Li S."/>
            <person name="Matimba H."/>
            <person name="Joachim A."/>
            <person name="Mizinduko M."/>
            <person name="Nyanga S."/>
            <person name="Kelly M."/>
            <person name="Kachwamba Y."/>
            <person name="Schaffer A.M."/>
            <person name="Nyanga A.S."/>
            <person name="Mghamba J."/>
            <person name="Mosha F.S."/>
            <person name="Sack D.A."/>
            <person name="Stine O.C."/>
        </authorList>
    </citation>
    <scope>NUCLEOTIDE SEQUENCE</scope>
    <source>
        <strain evidence="2">TDS0091212</strain>
    </source>
</reference>
<sequence>MGSSFRGGMTLMVISLLFLAFNLVWVPKLPTVGWDFSHEKTHTLSPETQQLLASLESPLDLYYFNAINVPQK</sequence>
<keyword evidence="1" id="KW-0472">Membrane</keyword>
<evidence type="ECO:0000256" key="1">
    <source>
        <dbReference type="SAM" id="Phobius"/>
    </source>
</evidence>
<feature type="transmembrane region" description="Helical" evidence="1">
    <location>
        <begin position="7"/>
        <end position="26"/>
    </location>
</feature>
<protein>
    <submittedName>
        <fullName evidence="2">Uncharacterized protein</fullName>
    </submittedName>
</protein>
<evidence type="ECO:0000313" key="2">
    <source>
        <dbReference type="EMBL" id="MBS7676263.1"/>
    </source>
</evidence>
<comment type="caution">
    <text evidence="2">The sequence shown here is derived from an EMBL/GenBank/DDBJ whole genome shotgun (WGS) entry which is preliminary data.</text>
</comment>
<keyword evidence="1" id="KW-0812">Transmembrane</keyword>
<dbReference type="RefSeq" id="WP_213421799.1">
    <property type="nucleotide sequence ID" value="NZ_JAHBND010001178.1"/>
</dbReference>
<name>A0AAW4KVV0_VIBCL</name>
<dbReference type="Proteomes" id="UP001196338">
    <property type="component" value="Unassembled WGS sequence"/>
</dbReference>
<accession>A0AAW4KVV0</accession>
<dbReference type="EMBL" id="JAHBND010001178">
    <property type="protein sequence ID" value="MBS7676263.1"/>
    <property type="molecule type" value="Genomic_DNA"/>
</dbReference>
<organism evidence="2 3">
    <name type="scientific">Vibrio cholerae</name>
    <dbReference type="NCBI Taxonomy" id="666"/>
    <lineage>
        <taxon>Bacteria</taxon>
        <taxon>Pseudomonadati</taxon>
        <taxon>Pseudomonadota</taxon>
        <taxon>Gammaproteobacteria</taxon>
        <taxon>Vibrionales</taxon>
        <taxon>Vibrionaceae</taxon>
        <taxon>Vibrio</taxon>
    </lineage>
</organism>
<dbReference type="AlphaFoldDB" id="A0AAW4KVV0"/>